<evidence type="ECO:0008006" key="3">
    <source>
        <dbReference type="Google" id="ProtNLM"/>
    </source>
</evidence>
<feature type="transmembrane region" description="Helical" evidence="1">
    <location>
        <begin position="74"/>
        <end position="95"/>
    </location>
</feature>
<evidence type="ECO:0000256" key="1">
    <source>
        <dbReference type="SAM" id="Phobius"/>
    </source>
</evidence>
<protein>
    <recommendedName>
        <fullName evidence="3">DUF485 domain-containing protein</fullName>
    </recommendedName>
</protein>
<dbReference type="EMBL" id="UOFL01000130">
    <property type="protein sequence ID" value="VAW77358.1"/>
    <property type="molecule type" value="Genomic_DNA"/>
</dbReference>
<accession>A0A3B0Y985</accession>
<name>A0A3B0Y985_9ZZZZ</name>
<dbReference type="AlphaFoldDB" id="A0A3B0Y985"/>
<organism evidence="2">
    <name type="scientific">hydrothermal vent metagenome</name>
    <dbReference type="NCBI Taxonomy" id="652676"/>
    <lineage>
        <taxon>unclassified sequences</taxon>
        <taxon>metagenomes</taxon>
        <taxon>ecological metagenomes</taxon>
    </lineage>
</organism>
<reference evidence="2" key="1">
    <citation type="submission" date="2018-06" db="EMBL/GenBank/DDBJ databases">
        <authorList>
            <person name="Zhirakovskaya E."/>
        </authorList>
    </citation>
    <scope>NUCLEOTIDE SEQUENCE</scope>
</reference>
<keyword evidence="1" id="KW-0812">Transmembrane</keyword>
<evidence type="ECO:0000313" key="2">
    <source>
        <dbReference type="EMBL" id="VAW77358.1"/>
    </source>
</evidence>
<proteinExistence type="predicted"/>
<keyword evidence="1" id="KW-1133">Transmembrane helix</keyword>
<sequence length="104" mass="11873">MRKIAERYIAELESTERPNKAEALKKAKDFHYKYSFFIVLGLLSITLYLGLYFFNADLIALTRNTYQGSKGLFFVPILLALVFSVIHGAFTAKFWDLLGVKAKS</sequence>
<keyword evidence="1" id="KW-0472">Membrane</keyword>
<feature type="transmembrane region" description="Helical" evidence="1">
    <location>
        <begin position="34"/>
        <end position="54"/>
    </location>
</feature>
<gene>
    <name evidence="2" type="ORF">MNBD_GAMMA12-3632</name>
</gene>